<proteinExistence type="predicted"/>
<evidence type="ECO:0000313" key="3">
    <source>
        <dbReference type="Proteomes" id="UP000019335"/>
    </source>
</evidence>
<protein>
    <submittedName>
        <fullName evidence="2">Uncharacterized protein</fullName>
    </submittedName>
</protein>
<reference evidence="2 3" key="1">
    <citation type="journal article" date="2014" name="Mol. Plant">
        <title>Chromosome Scale Genome Assembly and Transcriptome Profiling of Nannochloropsis gaditana in Nitrogen Depletion.</title>
        <authorList>
            <person name="Corteggiani Carpinelli E."/>
            <person name="Telatin A."/>
            <person name="Vitulo N."/>
            <person name="Forcato C."/>
            <person name="D'Angelo M."/>
            <person name="Schiavon R."/>
            <person name="Vezzi A."/>
            <person name="Giacometti G.M."/>
            <person name="Morosinotto T."/>
            <person name="Valle G."/>
        </authorList>
    </citation>
    <scope>NUCLEOTIDE SEQUENCE [LARGE SCALE GENOMIC DNA]</scope>
    <source>
        <strain evidence="2 3">B-31</strain>
    </source>
</reference>
<evidence type="ECO:0000313" key="2">
    <source>
        <dbReference type="EMBL" id="EWM29013.1"/>
    </source>
</evidence>
<sequence length="106" mass="11963">MWSLQIGSTVADPKLRLYHYFPRGKKAGPGSSSLLSDTFTLADLMECLSVSGKGLLRLLQRTDWAELARRANMEAPWEEEGEEEEGEEEGCGEEEEEGVWDGEFHR</sequence>
<accession>W7TZV5</accession>
<name>W7TZV5_9STRA</name>
<feature type="region of interest" description="Disordered" evidence="1">
    <location>
        <begin position="72"/>
        <end position="106"/>
    </location>
</feature>
<comment type="caution">
    <text evidence="2">The sequence shown here is derived from an EMBL/GenBank/DDBJ whole genome shotgun (WGS) entry which is preliminary data.</text>
</comment>
<dbReference type="Proteomes" id="UP000019335">
    <property type="component" value="Chromosome 3"/>
</dbReference>
<gene>
    <name evidence="2" type="ORF">Naga_100780g1</name>
</gene>
<evidence type="ECO:0000256" key="1">
    <source>
        <dbReference type="SAM" id="MobiDB-lite"/>
    </source>
</evidence>
<dbReference type="AlphaFoldDB" id="W7TZV5"/>
<keyword evidence="3" id="KW-1185">Reference proteome</keyword>
<feature type="compositionally biased region" description="Acidic residues" evidence="1">
    <location>
        <begin position="76"/>
        <end position="100"/>
    </location>
</feature>
<dbReference type="EMBL" id="AZIL01000186">
    <property type="protein sequence ID" value="EWM29013.1"/>
    <property type="molecule type" value="Genomic_DNA"/>
</dbReference>
<organism evidence="2 3">
    <name type="scientific">Nannochloropsis gaditana</name>
    <dbReference type="NCBI Taxonomy" id="72520"/>
    <lineage>
        <taxon>Eukaryota</taxon>
        <taxon>Sar</taxon>
        <taxon>Stramenopiles</taxon>
        <taxon>Ochrophyta</taxon>
        <taxon>Eustigmatophyceae</taxon>
        <taxon>Eustigmatales</taxon>
        <taxon>Monodopsidaceae</taxon>
        <taxon>Nannochloropsis</taxon>
    </lineage>
</organism>